<keyword evidence="2" id="KW-1185">Reference proteome</keyword>
<dbReference type="Proteomes" id="UP000031338">
    <property type="component" value="Unassembled WGS sequence"/>
</dbReference>
<comment type="caution">
    <text evidence="1">The sequence shown here is derived from an EMBL/GenBank/DDBJ whole genome shotgun (WGS) entry which is preliminary data.</text>
</comment>
<sequence length="64" mass="6717">MLVHSDRRLTLRWAKIGPLLAVAPGSPSDSVALLARATSPACTTLLAEKLPGAIPAVQSDVIWL</sequence>
<proteinExistence type="predicted"/>
<evidence type="ECO:0000313" key="2">
    <source>
        <dbReference type="Proteomes" id="UP000031338"/>
    </source>
</evidence>
<protein>
    <submittedName>
        <fullName evidence="1">Uncharacterized protein</fullName>
    </submittedName>
</protein>
<dbReference type="STRING" id="48936.NJ75_04177"/>
<dbReference type="EMBL" id="JRVC01000029">
    <property type="protein sequence ID" value="KHS42493.1"/>
    <property type="molecule type" value="Genomic_DNA"/>
</dbReference>
<reference evidence="1 2" key="1">
    <citation type="submission" date="2014-10" db="EMBL/GenBank/DDBJ databases">
        <title>Draft genome sequence of Novosphingobium subterraneum DSM 12447.</title>
        <authorList>
            <person name="Gan H.M."/>
            <person name="Gan H.Y."/>
            <person name="Savka M.A."/>
        </authorList>
    </citation>
    <scope>NUCLEOTIDE SEQUENCE [LARGE SCALE GENOMIC DNA]</scope>
    <source>
        <strain evidence="1 2">DSM 12447</strain>
    </source>
</reference>
<organism evidence="1 2">
    <name type="scientific">Novosphingobium subterraneum</name>
    <dbReference type="NCBI Taxonomy" id="48936"/>
    <lineage>
        <taxon>Bacteria</taxon>
        <taxon>Pseudomonadati</taxon>
        <taxon>Pseudomonadota</taxon>
        <taxon>Alphaproteobacteria</taxon>
        <taxon>Sphingomonadales</taxon>
        <taxon>Sphingomonadaceae</taxon>
        <taxon>Novosphingobium</taxon>
    </lineage>
</organism>
<dbReference type="PATRIC" id="fig|48936.3.peg.4205"/>
<accession>A0A0B8Z8I3</accession>
<evidence type="ECO:0000313" key="1">
    <source>
        <dbReference type="EMBL" id="KHS42493.1"/>
    </source>
</evidence>
<dbReference type="AlphaFoldDB" id="A0A0B8Z8I3"/>
<name>A0A0B8Z8I3_9SPHN</name>
<gene>
    <name evidence="1" type="ORF">NJ75_04177</name>
</gene>